<keyword evidence="3" id="KW-1185">Reference proteome</keyword>
<feature type="signal peptide" evidence="1">
    <location>
        <begin position="1"/>
        <end position="24"/>
    </location>
</feature>
<reference evidence="2 3" key="1">
    <citation type="submission" date="2018-08" db="EMBL/GenBank/DDBJ databases">
        <title>Genomic Encyclopedia of Archaeal and Bacterial Type Strains, Phase II (KMG-II): from individual species to whole genera.</title>
        <authorList>
            <person name="Goeker M."/>
        </authorList>
    </citation>
    <scope>NUCLEOTIDE SEQUENCE [LARGE SCALE GENOMIC DNA]</scope>
    <source>
        <strain evidence="2 3">DSM 45791</strain>
    </source>
</reference>
<gene>
    <name evidence="2" type="ORF">BCF44_122163</name>
</gene>
<dbReference type="RefSeq" id="WP_379796980.1">
    <property type="nucleotide sequence ID" value="NZ_CP144376.1"/>
</dbReference>
<dbReference type="AlphaFoldDB" id="A0A3E0GYE4"/>
<sequence>MRIVLRAVGAAVVMGALTVACAGAAEAATVANRPDAVIILPLDNTHPAPAVVPACVPVKDRCPTGATN</sequence>
<keyword evidence="1" id="KW-0732">Signal</keyword>
<accession>A0A3E0GYE4</accession>
<dbReference type="EMBL" id="QUNO01000022">
    <property type="protein sequence ID" value="REH31140.1"/>
    <property type="molecule type" value="Genomic_DNA"/>
</dbReference>
<dbReference type="Proteomes" id="UP000256269">
    <property type="component" value="Unassembled WGS sequence"/>
</dbReference>
<evidence type="ECO:0000256" key="1">
    <source>
        <dbReference type="SAM" id="SignalP"/>
    </source>
</evidence>
<evidence type="ECO:0008006" key="4">
    <source>
        <dbReference type="Google" id="ProtNLM"/>
    </source>
</evidence>
<evidence type="ECO:0000313" key="2">
    <source>
        <dbReference type="EMBL" id="REH31140.1"/>
    </source>
</evidence>
<protein>
    <recommendedName>
        <fullName evidence="4">Small secreted domain DUF320</fullName>
    </recommendedName>
</protein>
<evidence type="ECO:0000313" key="3">
    <source>
        <dbReference type="Proteomes" id="UP000256269"/>
    </source>
</evidence>
<feature type="chain" id="PRO_5039729569" description="Small secreted domain DUF320" evidence="1">
    <location>
        <begin position="25"/>
        <end position="68"/>
    </location>
</feature>
<proteinExistence type="predicted"/>
<comment type="caution">
    <text evidence="2">The sequence shown here is derived from an EMBL/GenBank/DDBJ whole genome shotgun (WGS) entry which is preliminary data.</text>
</comment>
<organism evidence="2 3">
    <name type="scientific">Kutzneria buriramensis</name>
    <dbReference type="NCBI Taxonomy" id="1045776"/>
    <lineage>
        <taxon>Bacteria</taxon>
        <taxon>Bacillati</taxon>
        <taxon>Actinomycetota</taxon>
        <taxon>Actinomycetes</taxon>
        <taxon>Pseudonocardiales</taxon>
        <taxon>Pseudonocardiaceae</taxon>
        <taxon>Kutzneria</taxon>
    </lineage>
</organism>
<name>A0A3E0GYE4_9PSEU</name>
<dbReference type="PROSITE" id="PS51257">
    <property type="entry name" value="PROKAR_LIPOPROTEIN"/>
    <property type="match status" value="1"/>
</dbReference>